<dbReference type="InterPro" id="IPR010998">
    <property type="entry name" value="Integrase_recombinase_N"/>
</dbReference>
<dbReference type="STRING" id="543379.A0A232FKK6"/>
<dbReference type="InterPro" id="IPR013762">
    <property type="entry name" value="Integrase-like_cat_sf"/>
</dbReference>
<dbReference type="GO" id="GO:0015074">
    <property type="term" value="P:DNA integration"/>
    <property type="evidence" value="ECO:0007669"/>
    <property type="project" value="InterPro"/>
</dbReference>
<proteinExistence type="predicted"/>
<evidence type="ECO:0008006" key="5">
    <source>
        <dbReference type="Google" id="ProtNLM"/>
    </source>
</evidence>
<dbReference type="GO" id="GO:0006310">
    <property type="term" value="P:DNA recombination"/>
    <property type="evidence" value="ECO:0007669"/>
    <property type="project" value="UniProtKB-KW"/>
</dbReference>
<dbReference type="EMBL" id="NNAY01000072">
    <property type="protein sequence ID" value="OXU31271.1"/>
    <property type="molecule type" value="Genomic_DNA"/>
</dbReference>
<gene>
    <name evidence="3" type="ORF">TSAR_014168</name>
</gene>
<evidence type="ECO:0000256" key="2">
    <source>
        <dbReference type="ARBA" id="ARBA00023172"/>
    </source>
</evidence>
<keyword evidence="1" id="KW-0238">DNA-binding</keyword>
<dbReference type="OrthoDB" id="7699712at2759"/>
<comment type="caution">
    <text evidence="3">The sequence shown here is derived from an EMBL/GenBank/DDBJ whole genome shotgun (WGS) entry which is preliminary data.</text>
</comment>
<evidence type="ECO:0000313" key="3">
    <source>
        <dbReference type="EMBL" id="OXU31271.1"/>
    </source>
</evidence>
<dbReference type="PANTHER" id="PTHR35617">
    <property type="entry name" value="PHAGE_INTEGRASE DOMAIN-CONTAINING PROTEIN"/>
    <property type="match status" value="1"/>
</dbReference>
<reference evidence="3 4" key="1">
    <citation type="journal article" date="2017" name="Curr. Biol.">
        <title>The Evolution of Venom by Co-option of Single-Copy Genes.</title>
        <authorList>
            <person name="Martinson E.O."/>
            <person name="Mrinalini"/>
            <person name="Kelkar Y.D."/>
            <person name="Chang C.H."/>
            <person name="Werren J.H."/>
        </authorList>
    </citation>
    <scope>NUCLEOTIDE SEQUENCE [LARGE SCALE GENOMIC DNA]</scope>
    <source>
        <strain evidence="3 4">Alberta</strain>
        <tissue evidence="3">Whole body</tissue>
    </source>
</reference>
<dbReference type="AlphaFoldDB" id="A0A232FKK6"/>
<dbReference type="SUPFAM" id="SSF56349">
    <property type="entry name" value="DNA breaking-rejoining enzymes"/>
    <property type="match status" value="1"/>
</dbReference>
<name>A0A232FKK6_9HYME</name>
<dbReference type="Gene3D" id="1.10.150.130">
    <property type="match status" value="1"/>
</dbReference>
<keyword evidence="2" id="KW-0233">DNA recombination</keyword>
<accession>A0A232FKK6</accession>
<dbReference type="InterPro" id="IPR011010">
    <property type="entry name" value="DNA_brk_join_enz"/>
</dbReference>
<dbReference type="Gene3D" id="1.10.443.10">
    <property type="entry name" value="Intergrase catalytic core"/>
    <property type="match status" value="1"/>
</dbReference>
<keyword evidence="4" id="KW-1185">Reference proteome</keyword>
<dbReference type="GO" id="GO:0003677">
    <property type="term" value="F:DNA binding"/>
    <property type="evidence" value="ECO:0007669"/>
    <property type="project" value="UniProtKB-KW"/>
</dbReference>
<evidence type="ECO:0000256" key="1">
    <source>
        <dbReference type="ARBA" id="ARBA00023125"/>
    </source>
</evidence>
<organism evidence="3 4">
    <name type="scientific">Trichomalopsis sarcophagae</name>
    <dbReference type="NCBI Taxonomy" id="543379"/>
    <lineage>
        <taxon>Eukaryota</taxon>
        <taxon>Metazoa</taxon>
        <taxon>Ecdysozoa</taxon>
        <taxon>Arthropoda</taxon>
        <taxon>Hexapoda</taxon>
        <taxon>Insecta</taxon>
        <taxon>Pterygota</taxon>
        <taxon>Neoptera</taxon>
        <taxon>Endopterygota</taxon>
        <taxon>Hymenoptera</taxon>
        <taxon>Apocrita</taxon>
        <taxon>Proctotrupomorpha</taxon>
        <taxon>Chalcidoidea</taxon>
        <taxon>Pteromalidae</taxon>
        <taxon>Pteromalinae</taxon>
        <taxon>Trichomalopsis</taxon>
    </lineage>
</organism>
<dbReference type="Proteomes" id="UP000215335">
    <property type="component" value="Unassembled WGS sequence"/>
</dbReference>
<evidence type="ECO:0000313" key="4">
    <source>
        <dbReference type="Proteomes" id="UP000215335"/>
    </source>
</evidence>
<protein>
    <recommendedName>
        <fullName evidence="5">Tyr recombinase domain-containing protein</fullName>
    </recommendedName>
</protein>
<sequence length="307" mass="35148">MERPYPGGRQVICQTMKNQGVSKAAMEIMISSICNTTLKNYDISFRKWWKFCNDHNIDVFKPNISSVISFLTGEYEKGLSYSSLNGIRSASSLIIAEDIAQDSRMKRSFQGISKSRPARPKYDRTWDPQIVLKFWQSQPANENLDLKDLSKKLITLLALVTAHCMQTFSLIDIDNIKINTNNIEILITDRIKTTKRNSTQPILTLPFYSNEKICAANTLKFYLEKTRSIRKDLKKLFISTNKPIKSVTAQTLSRWVKDALMSSGIDTTVFTAHSTRLSAHKKIGRGFRFYQKNCRLVKSIGDIREIL</sequence>
<dbReference type="PANTHER" id="PTHR35617:SF3">
    <property type="entry name" value="CORE-BINDING (CB) DOMAIN-CONTAINING PROTEIN"/>
    <property type="match status" value="1"/>
</dbReference>